<feature type="transmembrane region" description="Helical" evidence="1">
    <location>
        <begin position="43"/>
        <end position="68"/>
    </location>
</feature>
<comment type="caution">
    <text evidence="2">The sequence shown here is derived from an EMBL/GenBank/DDBJ whole genome shotgun (WGS) entry which is preliminary data.</text>
</comment>
<feature type="transmembrane region" description="Helical" evidence="1">
    <location>
        <begin position="12"/>
        <end position="31"/>
    </location>
</feature>
<reference evidence="2" key="1">
    <citation type="submission" date="2021-01" db="EMBL/GenBank/DDBJ databases">
        <title>Whole genome shotgun sequence of Virgisporangium aurantiacum NBRC 16421.</title>
        <authorList>
            <person name="Komaki H."/>
            <person name="Tamura T."/>
        </authorList>
    </citation>
    <scope>NUCLEOTIDE SEQUENCE</scope>
    <source>
        <strain evidence="2">NBRC 16421</strain>
    </source>
</reference>
<evidence type="ECO:0000256" key="1">
    <source>
        <dbReference type="SAM" id="Phobius"/>
    </source>
</evidence>
<evidence type="ECO:0000313" key="2">
    <source>
        <dbReference type="EMBL" id="GIJ57264.1"/>
    </source>
</evidence>
<proteinExistence type="predicted"/>
<protein>
    <submittedName>
        <fullName evidence="2">Uncharacterized protein</fullName>
    </submittedName>
</protein>
<gene>
    <name evidence="2" type="ORF">Vau01_047800</name>
</gene>
<accession>A0A8J4E0S6</accession>
<keyword evidence="1" id="KW-1133">Transmembrane helix</keyword>
<name>A0A8J4E0S6_9ACTN</name>
<dbReference type="Proteomes" id="UP000612585">
    <property type="component" value="Unassembled WGS sequence"/>
</dbReference>
<dbReference type="AlphaFoldDB" id="A0A8J4E0S6"/>
<organism evidence="2 3">
    <name type="scientific">Virgisporangium aurantiacum</name>
    <dbReference type="NCBI Taxonomy" id="175570"/>
    <lineage>
        <taxon>Bacteria</taxon>
        <taxon>Bacillati</taxon>
        <taxon>Actinomycetota</taxon>
        <taxon>Actinomycetes</taxon>
        <taxon>Micromonosporales</taxon>
        <taxon>Micromonosporaceae</taxon>
        <taxon>Virgisporangium</taxon>
    </lineage>
</organism>
<dbReference type="EMBL" id="BOPG01000030">
    <property type="protein sequence ID" value="GIJ57264.1"/>
    <property type="molecule type" value="Genomic_DNA"/>
</dbReference>
<dbReference type="RefSeq" id="WP_203996460.1">
    <property type="nucleotide sequence ID" value="NZ_BOPG01000030.1"/>
</dbReference>
<sequence length="71" mass="7740">MTSHANVWRAIRWPLLLLGVAVLGIVVAAALDRSAAREWALTIGAPSLTILLPAGLLWLVVSIIYALLRRR</sequence>
<keyword evidence="1" id="KW-0812">Transmembrane</keyword>
<keyword evidence="1" id="KW-0472">Membrane</keyword>
<keyword evidence="3" id="KW-1185">Reference proteome</keyword>
<evidence type="ECO:0000313" key="3">
    <source>
        <dbReference type="Proteomes" id="UP000612585"/>
    </source>
</evidence>